<dbReference type="InterPro" id="IPR051274">
    <property type="entry name" value="3-5_Exoribonuclease"/>
</dbReference>
<evidence type="ECO:0000256" key="2">
    <source>
        <dbReference type="ARBA" id="ARBA00022490"/>
    </source>
</evidence>
<dbReference type="PROSITE" id="PS50800">
    <property type="entry name" value="SAP"/>
    <property type="match status" value="1"/>
</dbReference>
<keyword evidence="6" id="KW-0943">RNA-mediated gene silencing</keyword>
<dbReference type="Gene3D" id="1.10.720.30">
    <property type="entry name" value="SAP domain"/>
    <property type="match status" value="1"/>
</dbReference>
<evidence type="ECO:0000256" key="3">
    <source>
        <dbReference type="ARBA" id="ARBA00022722"/>
    </source>
</evidence>
<name>A0A7R9GHR0_9CRUS</name>
<reference evidence="9" key="1">
    <citation type="submission" date="2020-11" db="EMBL/GenBank/DDBJ databases">
        <authorList>
            <person name="Tran Van P."/>
        </authorList>
    </citation>
    <scope>NUCLEOTIDE SEQUENCE</scope>
</reference>
<keyword evidence="2" id="KW-0963">Cytoplasm</keyword>
<dbReference type="Proteomes" id="UP000678499">
    <property type="component" value="Unassembled WGS sequence"/>
</dbReference>
<dbReference type="InterPro" id="IPR003034">
    <property type="entry name" value="SAP_dom"/>
</dbReference>
<dbReference type="EMBL" id="OA884924">
    <property type="protein sequence ID" value="CAD7281463.1"/>
    <property type="molecule type" value="Genomic_DNA"/>
</dbReference>
<evidence type="ECO:0000256" key="4">
    <source>
        <dbReference type="ARBA" id="ARBA00022801"/>
    </source>
</evidence>
<dbReference type="CDD" id="cd06133">
    <property type="entry name" value="ERI-1_3'hExo_like"/>
    <property type="match status" value="1"/>
</dbReference>
<evidence type="ECO:0000256" key="5">
    <source>
        <dbReference type="ARBA" id="ARBA00022839"/>
    </source>
</evidence>
<dbReference type="GO" id="GO:0005737">
    <property type="term" value="C:cytoplasm"/>
    <property type="evidence" value="ECO:0007669"/>
    <property type="project" value="UniProtKB-SubCell"/>
</dbReference>
<dbReference type="InterPro" id="IPR047201">
    <property type="entry name" value="ERI-1_3'hExo-like"/>
</dbReference>
<dbReference type="Pfam" id="PF02037">
    <property type="entry name" value="SAP"/>
    <property type="match status" value="1"/>
</dbReference>
<evidence type="ECO:0000256" key="7">
    <source>
        <dbReference type="SAM" id="MobiDB-lite"/>
    </source>
</evidence>
<dbReference type="SUPFAM" id="SSF53098">
    <property type="entry name" value="Ribonuclease H-like"/>
    <property type="match status" value="1"/>
</dbReference>
<dbReference type="PANTHER" id="PTHR23044:SF61">
    <property type="entry name" value="3'-5' EXORIBONUCLEASE 1-RELATED"/>
    <property type="match status" value="1"/>
</dbReference>
<keyword evidence="3" id="KW-0540">Nuclease</keyword>
<keyword evidence="10" id="KW-1185">Reference proteome</keyword>
<dbReference type="GO" id="GO:0003676">
    <property type="term" value="F:nucleic acid binding"/>
    <property type="evidence" value="ECO:0007669"/>
    <property type="project" value="InterPro"/>
</dbReference>
<keyword evidence="4" id="KW-0378">Hydrolase</keyword>
<dbReference type="Pfam" id="PF00929">
    <property type="entry name" value="RNase_T"/>
    <property type="match status" value="1"/>
</dbReference>
<dbReference type="GO" id="GO:0031047">
    <property type="term" value="P:regulatory ncRNA-mediated gene silencing"/>
    <property type="evidence" value="ECO:0007669"/>
    <property type="project" value="UniProtKB-KW"/>
</dbReference>
<dbReference type="InterPro" id="IPR012337">
    <property type="entry name" value="RNaseH-like_sf"/>
</dbReference>
<dbReference type="PANTHER" id="PTHR23044">
    <property type="entry name" value="3'-5' EXONUCLEASE ERI1-RELATED"/>
    <property type="match status" value="1"/>
</dbReference>
<dbReference type="EMBL" id="CAJPEX010002887">
    <property type="protein sequence ID" value="CAG0921615.1"/>
    <property type="molecule type" value="Genomic_DNA"/>
</dbReference>
<dbReference type="AlphaFoldDB" id="A0A7R9GHR0"/>
<dbReference type="InterPro" id="IPR036397">
    <property type="entry name" value="RNaseH_sf"/>
</dbReference>
<feature type="domain" description="SAP" evidence="8">
    <location>
        <begin position="22"/>
        <end position="56"/>
    </location>
</feature>
<protein>
    <recommendedName>
        <fullName evidence="8">SAP domain-containing protein</fullName>
    </recommendedName>
</protein>
<dbReference type="InterPro" id="IPR036361">
    <property type="entry name" value="SAP_dom_sf"/>
</dbReference>
<sequence>MQYETLDELMAGKKLSFINGEINSMNVEQLRVLLSSVGMDPNGPRSVLQKRLKDRVRLLHFGYDKFSVYDPTKVHVFYDCLVVVDFECTCVENEFSNPKAIWSTDYKYEIIEFPAILVDCATLTVTSEFHEFVRPSLNPVLSEYCVELLGIKQDQVDRARSFPDVLTDFNAWLSEKTRGKKFALVSDGPTDFGKFFFQNCRIHDLPVPKFAKSWVNVKKIFGNHYDVRQRRLADMLYHLGLPFIGRLHSGIDDARNIARITIQLLRDGVLIYPNERLVIDRNRSVDAHITFISSSSMLEEEEESADVILDVIRIKRELAIEASTEEFLKSDRKVRTTVERSPTLNRGKELPCPEVSESEPQTSEDAFNVVLKPRNRAVRSLAANF</sequence>
<gene>
    <name evidence="9" type="ORF">NMOB1V02_LOCUS9108</name>
</gene>
<dbReference type="GO" id="GO:0000175">
    <property type="term" value="F:3'-5'-RNA exonuclease activity"/>
    <property type="evidence" value="ECO:0007669"/>
    <property type="project" value="InterPro"/>
</dbReference>
<dbReference type="OrthoDB" id="448399at2759"/>
<proteinExistence type="predicted"/>
<evidence type="ECO:0000259" key="8">
    <source>
        <dbReference type="PROSITE" id="PS50800"/>
    </source>
</evidence>
<organism evidence="9">
    <name type="scientific">Notodromas monacha</name>
    <dbReference type="NCBI Taxonomy" id="399045"/>
    <lineage>
        <taxon>Eukaryota</taxon>
        <taxon>Metazoa</taxon>
        <taxon>Ecdysozoa</taxon>
        <taxon>Arthropoda</taxon>
        <taxon>Crustacea</taxon>
        <taxon>Oligostraca</taxon>
        <taxon>Ostracoda</taxon>
        <taxon>Podocopa</taxon>
        <taxon>Podocopida</taxon>
        <taxon>Cypridocopina</taxon>
        <taxon>Cypridoidea</taxon>
        <taxon>Cyprididae</taxon>
        <taxon>Notodromas</taxon>
    </lineage>
</organism>
<dbReference type="SMART" id="SM00479">
    <property type="entry name" value="EXOIII"/>
    <property type="match status" value="1"/>
</dbReference>
<accession>A0A7R9GHR0</accession>
<dbReference type="Gene3D" id="3.30.420.10">
    <property type="entry name" value="Ribonuclease H-like superfamily/Ribonuclease H"/>
    <property type="match status" value="1"/>
</dbReference>
<dbReference type="InterPro" id="IPR013520">
    <property type="entry name" value="Ribonucl_H"/>
</dbReference>
<keyword evidence="5" id="KW-0269">Exonuclease</keyword>
<feature type="region of interest" description="Disordered" evidence="7">
    <location>
        <begin position="338"/>
        <end position="364"/>
    </location>
</feature>
<evidence type="ECO:0000256" key="1">
    <source>
        <dbReference type="ARBA" id="ARBA00004496"/>
    </source>
</evidence>
<evidence type="ECO:0000313" key="9">
    <source>
        <dbReference type="EMBL" id="CAD7281463.1"/>
    </source>
</evidence>
<evidence type="ECO:0000256" key="6">
    <source>
        <dbReference type="ARBA" id="ARBA00023158"/>
    </source>
</evidence>
<comment type="subcellular location">
    <subcellularLocation>
        <location evidence="1">Cytoplasm</location>
    </subcellularLocation>
</comment>
<evidence type="ECO:0000313" key="10">
    <source>
        <dbReference type="Proteomes" id="UP000678499"/>
    </source>
</evidence>